<keyword evidence="2" id="KW-1185">Reference proteome</keyword>
<dbReference type="AlphaFoldDB" id="A0A848RIB2"/>
<gene>
    <name evidence="1" type="ORF">HKO22_07265</name>
</gene>
<evidence type="ECO:0000313" key="1">
    <source>
        <dbReference type="EMBL" id="NMW85531.1"/>
    </source>
</evidence>
<sequence>MAAGIAYVAERIVMEHWPRVYWTQKLWTFNFRDTSPIYPSWISGDKYRYKTYFYSDSNRKELIGVTDYCDC</sequence>
<dbReference type="RefSeq" id="WP_169969633.1">
    <property type="nucleotide sequence ID" value="NZ_JABDSR010000009.1"/>
</dbReference>
<accession>A0A848RIB2</accession>
<evidence type="ECO:0000313" key="2">
    <source>
        <dbReference type="Proteomes" id="UP000568273"/>
    </source>
</evidence>
<dbReference type="Proteomes" id="UP000568273">
    <property type="component" value="Unassembled WGS sequence"/>
</dbReference>
<reference evidence="1" key="1">
    <citation type="submission" date="2020-04" db="EMBL/GenBank/DDBJ databases">
        <title>Peptoniphilus sp. nov. isolated from swine feces.</title>
        <authorList>
            <person name="Ryu S.W."/>
        </authorList>
    </citation>
    <scope>NUCLEOTIDE SEQUENCE [LARGE SCALE GENOMIC DNA]</scope>
    <source>
        <strain evidence="1">AGMB00490</strain>
    </source>
</reference>
<name>A0A848RIB2_9FIRM</name>
<comment type="caution">
    <text evidence="1">The sequence shown here is derived from an EMBL/GenBank/DDBJ whole genome shotgun (WGS) entry which is preliminary data.</text>
</comment>
<proteinExistence type="predicted"/>
<protein>
    <submittedName>
        <fullName evidence="1">Uncharacterized protein</fullName>
    </submittedName>
</protein>
<dbReference type="EMBL" id="JABDSR010000009">
    <property type="protein sequence ID" value="NMW85531.1"/>
    <property type="molecule type" value="Genomic_DNA"/>
</dbReference>
<organism evidence="1 2">
    <name type="scientific">Peptoniphilus faecalis</name>
    <dbReference type="NCBI Taxonomy" id="2731255"/>
    <lineage>
        <taxon>Bacteria</taxon>
        <taxon>Bacillati</taxon>
        <taxon>Bacillota</taxon>
        <taxon>Tissierellia</taxon>
        <taxon>Tissierellales</taxon>
        <taxon>Peptoniphilaceae</taxon>
        <taxon>Peptoniphilus</taxon>
    </lineage>
</organism>